<reference evidence="2 3" key="1">
    <citation type="submission" date="2016-09" db="EMBL/GenBank/DDBJ databases">
        <title>Phylogenomics of Achromobacter.</title>
        <authorList>
            <person name="Jeukens J."/>
            <person name="Freschi L."/>
            <person name="Vincent A.T."/>
            <person name="Emond-Rheault J.-G."/>
            <person name="Kukavica-Ibrulj I."/>
            <person name="Charette S.J."/>
            <person name="Levesque R.C."/>
        </authorList>
    </citation>
    <scope>NUCLEOTIDE SEQUENCE [LARGE SCALE GENOMIC DNA]</scope>
    <source>
        <strain evidence="2 3">AUS488</strain>
    </source>
</reference>
<dbReference type="RefSeq" id="WP_006389135.1">
    <property type="nucleotide sequence ID" value="NZ_AP028040.1"/>
</dbReference>
<organism evidence="2 3">
    <name type="scientific">Alcaligenes xylosoxydans xylosoxydans</name>
    <name type="common">Achromobacter xylosoxidans</name>
    <dbReference type="NCBI Taxonomy" id="85698"/>
    <lineage>
        <taxon>Bacteria</taxon>
        <taxon>Pseudomonadati</taxon>
        <taxon>Pseudomonadota</taxon>
        <taxon>Betaproteobacteria</taxon>
        <taxon>Burkholderiales</taxon>
        <taxon>Alcaligenaceae</taxon>
        <taxon>Achromobacter</taxon>
    </lineage>
</organism>
<sequence length="59" mass="6685">MQRLISPILARRPTLLAGPRSSRRYDAVVSLRAYREARQLRESAERILAVSARHMLPGA</sequence>
<dbReference type="EMBL" id="JAPZVI010000009">
    <property type="protein sequence ID" value="MCZ8402613.1"/>
    <property type="molecule type" value="Genomic_DNA"/>
</dbReference>
<evidence type="ECO:0000313" key="3">
    <source>
        <dbReference type="Proteomes" id="UP000187251"/>
    </source>
</evidence>
<dbReference type="GeneID" id="75274962"/>
<name>A0A0D6GG21_ALCXX</name>
<gene>
    <name evidence="2" type="ORF">BIZ92_15080</name>
    <name evidence="1" type="ORF">O9570_14255</name>
</gene>
<protein>
    <submittedName>
        <fullName evidence="2">Uncharacterized protein</fullName>
    </submittedName>
</protein>
<dbReference type="AlphaFoldDB" id="A0A0D6GG21"/>
<accession>A0A0D6GG21</accession>
<dbReference type="KEGG" id="axx:ERS451415_01297"/>
<dbReference type="Proteomes" id="UP000187251">
    <property type="component" value="Unassembled WGS sequence"/>
</dbReference>
<proteinExistence type="predicted"/>
<evidence type="ECO:0000313" key="1">
    <source>
        <dbReference type="EMBL" id="MCZ8402613.1"/>
    </source>
</evidence>
<dbReference type="EMBL" id="MJMN01000046">
    <property type="protein sequence ID" value="OMG79319.1"/>
    <property type="molecule type" value="Genomic_DNA"/>
</dbReference>
<dbReference type="Proteomes" id="UP001141992">
    <property type="component" value="Unassembled WGS sequence"/>
</dbReference>
<reference evidence="1" key="2">
    <citation type="submission" date="2022-12" db="EMBL/GenBank/DDBJ databases">
        <authorList>
            <person name="Voronina O.L."/>
            <person name="Kunda M.S."/>
            <person name="Ryzhova N."/>
            <person name="Aksenova E.I."/>
        </authorList>
    </citation>
    <scope>NUCLEOTIDE SEQUENCE</scope>
    <source>
        <strain evidence="1">SCCH136:Ach223948</strain>
    </source>
</reference>
<comment type="caution">
    <text evidence="2">The sequence shown here is derived from an EMBL/GenBank/DDBJ whole genome shotgun (WGS) entry which is preliminary data.</text>
</comment>
<evidence type="ECO:0000313" key="2">
    <source>
        <dbReference type="EMBL" id="OMG79319.1"/>
    </source>
</evidence>
<accession>A0A0M7MZ34</accession>
<dbReference type="PATRIC" id="fig|85698.15.peg.3285"/>
<dbReference type="OrthoDB" id="8657789at2"/>